<evidence type="ECO:0000313" key="5">
    <source>
        <dbReference type="Proteomes" id="UP000000759"/>
    </source>
</evidence>
<dbReference type="InterPro" id="IPR036291">
    <property type="entry name" value="NAD(P)-bd_dom_sf"/>
</dbReference>
<comment type="similarity">
    <text evidence="2">Belongs to the NAD(P)-dependent epimerase/dehydratase family. Dihydroflavonol-4-reductase subfamily.</text>
</comment>
<dbReference type="InterPro" id="IPR001509">
    <property type="entry name" value="Epimerase_deHydtase"/>
</dbReference>
<dbReference type="SUPFAM" id="SSF51735">
    <property type="entry name" value="NAD(P)-binding Rossmann-fold domains"/>
    <property type="match status" value="1"/>
</dbReference>
<organism evidence="4 5">
    <name type="scientific">Phaeodactylum tricornutum (strain CCAP 1055/1)</name>
    <dbReference type="NCBI Taxonomy" id="556484"/>
    <lineage>
        <taxon>Eukaryota</taxon>
        <taxon>Sar</taxon>
        <taxon>Stramenopiles</taxon>
        <taxon>Ochrophyta</taxon>
        <taxon>Bacillariophyta</taxon>
        <taxon>Bacillariophyceae</taxon>
        <taxon>Bacillariophycidae</taxon>
        <taxon>Naviculales</taxon>
        <taxon>Phaeodactylaceae</taxon>
        <taxon>Phaeodactylum</taxon>
    </lineage>
</organism>
<dbReference type="PaxDb" id="2850-Phatr31257"/>
<keyword evidence="5" id="KW-1185">Reference proteome</keyword>
<dbReference type="AlphaFoldDB" id="B7GEA7"/>
<reference evidence="5" key="2">
    <citation type="submission" date="2008-08" db="EMBL/GenBank/DDBJ databases">
        <authorList>
            <consortium name="Diatom Consortium"/>
            <person name="Grigoriev I."/>
            <person name="Grimwood J."/>
            <person name="Kuo A."/>
            <person name="Otillar R.P."/>
            <person name="Salamov A."/>
            <person name="Detter J.C."/>
            <person name="Lindquist E."/>
            <person name="Shapiro H."/>
            <person name="Lucas S."/>
            <person name="Glavina del Rio T."/>
            <person name="Pitluck S."/>
            <person name="Rokhsar D."/>
            <person name="Bowler C."/>
        </authorList>
    </citation>
    <scope>GENOME REANNOTATION</scope>
    <source>
        <strain evidence="5">CCAP 1055/1</strain>
    </source>
</reference>
<dbReference type="FunFam" id="3.40.50.720:FF:000336">
    <property type="entry name" value="Aldehyde reductase"/>
    <property type="match status" value="1"/>
</dbReference>
<dbReference type="OrthoDB" id="40054at2759"/>
<dbReference type="PANTHER" id="PTHR10366">
    <property type="entry name" value="NAD DEPENDENT EPIMERASE/DEHYDRATASE"/>
    <property type="match status" value="1"/>
</dbReference>
<dbReference type="InParanoid" id="B7GEA7"/>
<dbReference type="GeneID" id="7199285"/>
<evidence type="ECO:0000256" key="2">
    <source>
        <dbReference type="ARBA" id="ARBA00023445"/>
    </source>
</evidence>
<name>B7GEA7_PHATC</name>
<gene>
    <name evidence="4" type="ORF">PHATRDRAFT_31257</name>
</gene>
<protein>
    <recommendedName>
        <fullName evidence="3">NAD-dependent epimerase/dehydratase domain-containing protein</fullName>
    </recommendedName>
</protein>
<dbReference type="Pfam" id="PF01370">
    <property type="entry name" value="Epimerase"/>
    <property type="match status" value="1"/>
</dbReference>
<evidence type="ECO:0000259" key="3">
    <source>
        <dbReference type="Pfam" id="PF01370"/>
    </source>
</evidence>
<dbReference type="STRING" id="556484.B7GEA7"/>
<sequence length="354" mass="38839">MSHTSKQFTIDTSKPVAVTGATGYIAGVLVQQLLEQGVTIHASVRDPSKKDHLQYLQNLGEKNPGTIKFFKADLLEEGSFAKCFDGCEIVFHTASPFQLSVDDPQKDLIEPAVKGTKNVLNTVNNTPSVKRVVLTSSIAAIYTDSSESKNNPLNEETWNRTASLKYKPYNLSKTLAEQVAWEMAGSQTQWKLATINPSMVLGPGARFHPSSTSFKMMKSLGDGSMKACPNNGFGVVDVREVATAHIAAAYIPDAKGRHILNAENTGFYEIAKALRSHFPKYPIPSYKMPKTLLWLIGPTMAGTSRKEISNNCEVIPNFDHTKSVQELGIKYRPVAKTAEDMFQQLVDEGVVGKK</sequence>
<dbReference type="InterPro" id="IPR050425">
    <property type="entry name" value="NAD(P)_dehydrat-like"/>
</dbReference>
<dbReference type="RefSeq" id="XP_002185404.1">
    <property type="nucleotide sequence ID" value="XM_002185368.1"/>
</dbReference>
<accession>B7GEA7</accession>
<feature type="domain" description="NAD-dependent epimerase/dehydratase" evidence="3">
    <location>
        <begin position="16"/>
        <end position="255"/>
    </location>
</feature>
<dbReference type="GO" id="GO:0016616">
    <property type="term" value="F:oxidoreductase activity, acting on the CH-OH group of donors, NAD or NADP as acceptor"/>
    <property type="evidence" value="ECO:0007669"/>
    <property type="project" value="TreeGrafter"/>
</dbReference>
<evidence type="ECO:0000313" key="4">
    <source>
        <dbReference type="EMBL" id="EEC43073.1"/>
    </source>
</evidence>
<dbReference type="PANTHER" id="PTHR10366:SF564">
    <property type="entry name" value="STEROL-4-ALPHA-CARBOXYLATE 3-DEHYDROGENASE, DECARBOXYLATING"/>
    <property type="match status" value="1"/>
</dbReference>
<dbReference type="HOGENOM" id="CLU_007383_9_2_1"/>
<dbReference type="OMA" id="KPECTGQ"/>
<reference evidence="4 5" key="1">
    <citation type="journal article" date="2008" name="Nature">
        <title>The Phaeodactylum genome reveals the evolutionary history of diatom genomes.</title>
        <authorList>
            <person name="Bowler C."/>
            <person name="Allen A.E."/>
            <person name="Badger J.H."/>
            <person name="Grimwood J."/>
            <person name="Jabbari K."/>
            <person name="Kuo A."/>
            <person name="Maheswari U."/>
            <person name="Martens C."/>
            <person name="Maumus F."/>
            <person name="Otillar R.P."/>
            <person name="Rayko E."/>
            <person name="Salamov A."/>
            <person name="Vandepoele K."/>
            <person name="Beszteri B."/>
            <person name="Gruber A."/>
            <person name="Heijde M."/>
            <person name="Katinka M."/>
            <person name="Mock T."/>
            <person name="Valentin K."/>
            <person name="Verret F."/>
            <person name="Berges J.A."/>
            <person name="Brownlee C."/>
            <person name="Cadoret J.P."/>
            <person name="Chiovitti A."/>
            <person name="Choi C.J."/>
            <person name="Coesel S."/>
            <person name="De Martino A."/>
            <person name="Detter J.C."/>
            <person name="Durkin C."/>
            <person name="Falciatore A."/>
            <person name="Fournet J."/>
            <person name="Haruta M."/>
            <person name="Huysman M.J."/>
            <person name="Jenkins B.D."/>
            <person name="Jiroutova K."/>
            <person name="Jorgensen R.E."/>
            <person name="Joubert Y."/>
            <person name="Kaplan A."/>
            <person name="Kroger N."/>
            <person name="Kroth P.G."/>
            <person name="La Roche J."/>
            <person name="Lindquist E."/>
            <person name="Lommer M."/>
            <person name="Martin-Jezequel V."/>
            <person name="Lopez P.J."/>
            <person name="Lucas S."/>
            <person name="Mangogna M."/>
            <person name="McGinnis K."/>
            <person name="Medlin L.K."/>
            <person name="Montsant A."/>
            <person name="Oudot-Le Secq M.P."/>
            <person name="Napoli C."/>
            <person name="Obornik M."/>
            <person name="Parker M.S."/>
            <person name="Petit J.L."/>
            <person name="Porcel B.M."/>
            <person name="Poulsen N."/>
            <person name="Robison M."/>
            <person name="Rychlewski L."/>
            <person name="Rynearson T.A."/>
            <person name="Schmutz J."/>
            <person name="Shapiro H."/>
            <person name="Siaut M."/>
            <person name="Stanley M."/>
            <person name="Sussman M.R."/>
            <person name="Taylor A.R."/>
            <person name="Vardi A."/>
            <person name="von Dassow P."/>
            <person name="Vyverman W."/>
            <person name="Willis A."/>
            <person name="Wyrwicz L.S."/>
            <person name="Rokhsar D.S."/>
            <person name="Weissenbach J."/>
            <person name="Armbrust E.V."/>
            <person name="Green B.R."/>
            <person name="Van de Peer Y."/>
            <person name="Grigoriev I.V."/>
        </authorList>
    </citation>
    <scope>NUCLEOTIDE SEQUENCE [LARGE SCALE GENOMIC DNA]</scope>
    <source>
        <strain evidence="4 5">CCAP 1055/1</strain>
    </source>
</reference>
<dbReference type="Gene3D" id="3.40.50.720">
    <property type="entry name" value="NAD(P)-binding Rossmann-like Domain"/>
    <property type="match status" value="1"/>
</dbReference>
<proteinExistence type="inferred from homology"/>
<keyword evidence="1" id="KW-0560">Oxidoreductase</keyword>
<dbReference type="Proteomes" id="UP000000759">
    <property type="component" value="Chromosome 30"/>
</dbReference>
<dbReference type="EMBL" id="CM000632">
    <property type="protein sequence ID" value="EEC43073.1"/>
    <property type="molecule type" value="Genomic_DNA"/>
</dbReference>
<dbReference type="KEGG" id="pti:PHATRDRAFT_31257"/>
<dbReference type="eggNOG" id="KOG1502">
    <property type="taxonomic scope" value="Eukaryota"/>
</dbReference>
<evidence type="ECO:0000256" key="1">
    <source>
        <dbReference type="ARBA" id="ARBA00023002"/>
    </source>
</evidence>